<sequence>MKKLLLAAFGCFLIVASFAQTAQQNLSIKGIVIDSAANKPLGFVTVALTDAATNLPVKSTLTKDDGTFELTNIPAKPYKLSLVFMGYKTKTIDINGATAAVDVGRMMLSPASNQLKEVSIVAAKPLMKQEVDRISYDVQADPESKALTALDMMRKVPMLSVDASDNIKLKGGGNYKILLNGKESALMAQNPSDILKAMPGTNIVRIEVITTPPAKYDAEGLDGIINIITQKKGDQGYNGSINSRYNSVWGENINLNVTAKQGKLGFNGYVGAGARPKRETALGSESVFSNPVSSLNQDGTRFFSGRNIYNSNELSYEADSLNLITGTFNFYNNNNDNGNSQYSVQRDGLNDITQAYNIMGTNNSKYHGTDAGLNYQLGFKNNKDQLLTASFKYSNNSSQQFNDVQADQTVNYDNPNYRQYNKAGSKEYTTQLDYIHPLKIITIEAGGKMIARNSFSDFHTDTINANNQYITDSKQENDFSYHQDVYSLYNSYQLKFTKWTFKGGARVEHTGIDANFSSTGSTLKQNFTNVVPSISIQRSLKSSSITFGFTQRIQRPGIYQLNPFVNTSNPKFIVMGNPELKPAVNNNFELGYSNFAKGSININTSYSFANNTIQNLLKVDENAVTTTTFGNVGKNKKLALNISINYPITTKLNFNFNSQIAQVWLQGTFNGRFYANSGPQGSAFINAGYKFDDGYRIGVNGGYDGRQVLLQGNDNYWVGAGCSVSKELFSKKATVSLYANNPFKKFIRFDFPTRTPDFQTTAYSFNYYRSINISFNYKFGKLNSSIKKNQRGINNDDSSGSGSKN</sequence>
<evidence type="ECO:0000256" key="4">
    <source>
        <dbReference type="SAM" id="SignalP"/>
    </source>
</evidence>
<dbReference type="Gene3D" id="2.40.170.20">
    <property type="entry name" value="TonB-dependent receptor, beta-barrel domain"/>
    <property type="match status" value="1"/>
</dbReference>
<keyword evidence="3" id="KW-0998">Cell outer membrane</keyword>
<evidence type="ECO:0000256" key="2">
    <source>
        <dbReference type="ARBA" id="ARBA00023136"/>
    </source>
</evidence>
<comment type="subcellular location">
    <subcellularLocation>
        <location evidence="1">Cell outer membrane</location>
    </subcellularLocation>
</comment>
<evidence type="ECO:0000313" key="6">
    <source>
        <dbReference type="EMBL" id="MBD1386189.1"/>
    </source>
</evidence>
<dbReference type="EMBL" id="JACWMW010000002">
    <property type="protein sequence ID" value="MBD1386189.1"/>
    <property type="molecule type" value="Genomic_DNA"/>
</dbReference>
<keyword evidence="6" id="KW-0675">Receptor</keyword>
<dbReference type="Pfam" id="PF13715">
    <property type="entry name" value="CarbopepD_reg_2"/>
    <property type="match status" value="1"/>
</dbReference>
<dbReference type="SUPFAM" id="SSF49464">
    <property type="entry name" value="Carboxypeptidase regulatory domain-like"/>
    <property type="match status" value="1"/>
</dbReference>
<evidence type="ECO:0000256" key="1">
    <source>
        <dbReference type="ARBA" id="ARBA00004442"/>
    </source>
</evidence>
<dbReference type="InterPro" id="IPR036942">
    <property type="entry name" value="Beta-barrel_TonB_sf"/>
</dbReference>
<dbReference type="Gene3D" id="2.60.40.1120">
    <property type="entry name" value="Carboxypeptidase-like, regulatory domain"/>
    <property type="match status" value="1"/>
</dbReference>
<keyword evidence="2" id="KW-0472">Membrane</keyword>
<name>A0ABR7X6I7_9SPHI</name>
<dbReference type="Proteomes" id="UP000618754">
    <property type="component" value="Unassembled WGS sequence"/>
</dbReference>
<reference evidence="6 7" key="1">
    <citation type="submission" date="2020-09" db="EMBL/GenBank/DDBJ databases">
        <title>Novel species of Mucilaginibacter isolated from a glacier on the Tibetan Plateau.</title>
        <authorList>
            <person name="Liu Q."/>
            <person name="Xin Y.-H."/>
        </authorList>
    </citation>
    <scope>NUCLEOTIDE SEQUENCE [LARGE SCALE GENOMIC DNA]</scope>
    <source>
        <strain evidence="6 7">CGMCC 1.13878</strain>
    </source>
</reference>
<dbReference type="InterPro" id="IPR037066">
    <property type="entry name" value="Plug_dom_sf"/>
</dbReference>
<dbReference type="SUPFAM" id="SSF56935">
    <property type="entry name" value="Porins"/>
    <property type="match status" value="1"/>
</dbReference>
<accession>A0ABR7X6I7</accession>
<feature type="domain" description="Outer membrane protein beta-barrel" evidence="5">
    <location>
        <begin position="381"/>
        <end position="777"/>
    </location>
</feature>
<protein>
    <submittedName>
        <fullName evidence="6">TonB-dependent receptor</fullName>
    </submittedName>
</protein>
<keyword evidence="7" id="KW-1185">Reference proteome</keyword>
<dbReference type="Pfam" id="PF14905">
    <property type="entry name" value="OMP_b-brl_3"/>
    <property type="match status" value="1"/>
</dbReference>
<keyword evidence="4" id="KW-0732">Signal</keyword>
<organism evidence="6 7">
    <name type="scientific">Mucilaginibacter rigui</name>
    <dbReference type="NCBI Taxonomy" id="534635"/>
    <lineage>
        <taxon>Bacteria</taxon>
        <taxon>Pseudomonadati</taxon>
        <taxon>Bacteroidota</taxon>
        <taxon>Sphingobacteriia</taxon>
        <taxon>Sphingobacteriales</taxon>
        <taxon>Sphingobacteriaceae</taxon>
        <taxon>Mucilaginibacter</taxon>
    </lineage>
</organism>
<comment type="caution">
    <text evidence="6">The sequence shown here is derived from an EMBL/GenBank/DDBJ whole genome shotgun (WGS) entry which is preliminary data.</text>
</comment>
<dbReference type="Gene3D" id="2.170.130.10">
    <property type="entry name" value="TonB-dependent receptor, plug domain"/>
    <property type="match status" value="1"/>
</dbReference>
<dbReference type="InterPro" id="IPR041700">
    <property type="entry name" value="OMP_b-brl_3"/>
</dbReference>
<feature type="chain" id="PRO_5046816044" evidence="4">
    <location>
        <begin position="20"/>
        <end position="805"/>
    </location>
</feature>
<dbReference type="InterPro" id="IPR008969">
    <property type="entry name" value="CarboxyPept-like_regulatory"/>
</dbReference>
<evidence type="ECO:0000259" key="5">
    <source>
        <dbReference type="Pfam" id="PF14905"/>
    </source>
</evidence>
<evidence type="ECO:0000256" key="3">
    <source>
        <dbReference type="ARBA" id="ARBA00023237"/>
    </source>
</evidence>
<feature type="signal peptide" evidence="4">
    <location>
        <begin position="1"/>
        <end position="19"/>
    </location>
</feature>
<proteinExistence type="predicted"/>
<evidence type="ECO:0000313" key="7">
    <source>
        <dbReference type="Proteomes" id="UP000618754"/>
    </source>
</evidence>
<dbReference type="RefSeq" id="WP_191176007.1">
    <property type="nucleotide sequence ID" value="NZ_JACWMW010000002.1"/>
</dbReference>
<gene>
    <name evidence="6" type="ORF">IDJ75_12940</name>
</gene>